<reference evidence="13" key="1">
    <citation type="submission" date="2021-01" db="EMBL/GenBank/DDBJ databases">
        <authorList>
            <consortium name="Genoscope - CEA"/>
            <person name="William W."/>
        </authorList>
    </citation>
    <scope>NUCLEOTIDE SEQUENCE</scope>
</reference>
<feature type="domain" description="EXS" evidence="11">
    <location>
        <begin position="560"/>
        <end position="754"/>
    </location>
</feature>
<comment type="function">
    <text evidence="9">May transport inorganic phosphate (Pi).</text>
</comment>
<name>A0A816N8Z8_BRANA</name>
<feature type="transmembrane region" description="Helical" evidence="10">
    <location>
        <begin position="476"/>
        <end position="494"/>
    </location>
</feature>
<sequence>MMRFGKEFVSKMIPEWQETYIDYAYLKIILQDIQTSRNISVSNNQMKTSFARNLTRRYNCDASVSESHDIVVNTVTHAGNESRMIYQTAFSKAGELGGDTEVVFFRTLDQEFNKVNRFYRSEVEKARDEALALNKQMDALVAFRLRVMEKKHSLSDSVFVDINAFTSEIGSSSKSKEHTNQSVLERIRMNKTRETPLSTIKTILKVHKHEEELRFTRENLKKAEKLLQIAFIEFYQKLGHLKNYSFLNTSAISKIIKKYDKIAARKASRQYMEMVDNSYLTSSDEVHKLMLRTESTFIEHFSNSNRSQGKNLLRSKANKERHRITFSTGFFFGCSISLIIALVLIIHARNIMGTPGQITYMETMFPLYRYTWKQLTYILTKLSLMVILSYIHSICRFFGFVVLHVIMYAANIYFWKIYRVNYSFIFGFKQGTELGYRHVLLLSFGLGTFSLCAALLNLDMEMDSQTKDYKTFSELIPLFLLALVIAITLCPFNILYRSSRFFFLTALFRCIAAPFYTVNLPDFFLADQLTSQVQALRSLEFYICYYGFGDFRQRRRNTCRSNGVLTTFYFIVAVIPYWLRLLQCIRRIIEEKDRMHGYNAIKYLLTIVAACLRTAYTLNRGATWNIAAWVFSGVATLYATYWDIVVDWGLLQIGCKNSFLRDKLLVPHKTVYYAAMVLNVLLRLVWLQTVLDLKFSFLHRETLVALLACLEIIRRGIWNFFRLENEHLNNVGKFRAFKTVPLPFNYQEDRDQDN</sequence>
<dbReference type="PANTHER" id="PTHR10783:SF99">
    <property type="entry name" value="PHOSPHATE TRANSPORTER PHO1 HOMOLOG 4"/>
    <property type="match status" value="1"/>
</dbReference>
<feature type="transmembrane region" description="Helical" evidence="10">
    <location>
        <begin position="367"/>
        <end position="391"/>
    </location>
</feature>
<keyword evidence="6 10" id="KW-0812">Transmembrane</keyword>
<keyword evidence="4" id="KW-1003">Cell membrane</keyword>
<evidence type="ECO:0000259" key="12">
    <source>
        <dbReference type="PROSITE" id="PS51382"/>
    </source>
</evidence>
<dbReference type="GO" id="GO:0005886">
    <property type="term" value="C:plasma membrane"/>
    <property type="evidence" value="ECO:0007669"/>
    <property type="project" value="UniProtKB-SubCell"/>
</dbReference>
<dbReference type="AlphaFoldDB" id="A0A816N8Z8"/>
<organism evidence="13">
    <name type="scientific">Brassica napus</name>
    <name type="common">Rape</name>
    <dbReference type="NCBI Taxonomy" id="3708"/>
    <lineage>
        <taxon>Eukaryota</taxon>
        <taxon>Viridiplantae</taxon>
        <taxon>Streptophyta</taxon>
        <taxon>Embryophyta</taxon>
        <taxon>Tracheophyta</taxon>
        <taxon>Spermatophyta</taxon>
        <taxon>Magnoliopsida</taxon>
        <taxon>eudicotyledons</taxon>
        <taxon>Gunneridae</taxon>
        <taxon>Pentapetalae</taxon>
        <taxon>rosids</taxon>
        <taxon>malvids</taxon>
        <taxon>Brassicales</taxon>
        <taxon>Brassicaceae</taxon>
        <taxon>Brassiceae</taxon>
        <taxon>Brassica</taxon>
    </lineage>
</organism>
<dbReference type="PROSITE" id="PS51380">
    <property type="entry name" value="EXS"/>
    <property type="match status" value="1"/>
</dbReference>
<keyword evidence="5" id="KW-0592">Phosphate transport</keyword>
<comment type="subcellular location">
    <subcellularLocation>
        <location evidence="1">Cell membrane</location>
        <topology evidence="1">Multi-pass membrane protein</topology>
    </subcellularLocation>
</comment>
<feature type="transmembrane region" description="Helical" evidence="10">
    <location>
        <begin position="624"/>
        <end position="650"/>
    </location>
</feature>
<comment type="similarity">
    <text evidence="2">Belongs to the SYG1 (TC 2.A.94) family.</text>
</comment>
<dbReference type="InterPro" id="IPR004331">
    <property type="entry name" value="SPX_dom"/>
</dbReference>
<evidence type="ECO:0000256" key="10">
    <source>
        <dbReference type="SAM" id="Phobius"/>
    </source>
</evidence>
<proteinExistence type="inferred from homology"/>
<evidence type="ECO:0000256" key="7">
    <source>
        <dbReference type="ARBA" id="ARBA00022989"/>
    </source>
</evidence>
<evidence type="ECO:0000256" key="3">
    <source>
        <dbReference type="ARBA" id="ARBA00022448"/>
    </source>
</evidence>
<protein>
    <submittedName>
        <fullName evidence="13">(rape) hypothetical protein</fullName>
    </submittedName>
</protein>
<evidence type="ECO:0000256" key="1">
    <source>
        <dbReference type="ARBA" id="ARBA00004651"/>
    </source>
</evidence>
<dbReference type="Proteomes" id="UP001295469">
    <property type="component" value="Chromosome C07"/>
</dbReference>
<feature type="transmembrane region" description="Helical" evidence="10">
    <location>
        <begin position="324"/>
        <end position="346"/>
    </location>
</feature>
<feature type="transmembrane region" description="Helical" evidence="10">
    <location>
        <begin position="397"/>
        <end position="418"/>
    </location>
</feature>
<dbReference type="GO" id="GO:0006817">
    <property type="term" value="P:phosphate ion transport"/>
    <property type="evidence" value="ECO:0007669"/>
    <property type="project" value="UniProtKB-KW"/>
</dbReference>
<feature type="transmembrane region" description="Helical" evidence="10">
    <location>
        <begin position="561"/>
        <end position="579"/>
    </location>
</feature>
<evidence type="ECO:0000256" key="9">
    <source>
        <dbReference type="ARBA" id="ARBA00043939"/>
    </source>
</evidence>
<keyword evidence="7 10" id="KW-1133">Transmembrane helix</keyword>
<dbReference type="CDD" id="cd14476">
    <property type="entry name" value="SPX_PHO1_like"/>
    <property type="match status" value="1"/>
</dbReference>
<dbReference type="InterPro" id="IPR004342">
    <property type="entry name" value="EXS_C"/>
</dbReference>
<dbReference type="Pfam" id="PF03105">
    <property type="entry name" value="SPX"/>
    <property type="match status" value="2"/>
</dbReference>
<evidence type="ECO:0000256" key="8">
    <source>
        <dbReference type="ARBA" id="ARBA00023136"/>
    </source>
</evidence>
<accession>A0A816N8Z8</accession>
<keyword evidence="8 10" id="KW-0472">Membrane</keyword>
<dbReference type="InterPro" id="IPR034092">
    <property type="entry name" value="PHO1_SPX"/>
</dbReference>
<dbReference type="PROSITE" id="PS51382">
    <property type="entry name" value="SPX"/>
    <property type="match status" value="1"/>
</dbReference>
<evidence type="ECO:0000256" key="2">
    <source>
        <dbReference type="ARBA" id="ARBA00009665"/>
    </source>
</evidence>
<dbReference type="PANTHER" id="PTHR10783">
    <property type="entry name" value="XENOTROPIC AND POLYTROPIC RETROVIRUS RECEPTOR 1-RELATED"/>
    <property type="match status" value="1"/>
</dbReference>
<keyword evidence="3" id="KW-0813">Transport</keyword>
<feature type="domain" description="SPX" evidence="12">
    <location>
        <begin position="2"/>
        <end position="273"/>
    </location>
</feature>
<evidence type="ECO:0000256" key="6">
    <source>
        <dbReference type="ARBA" id="ARBA00022692"/>
    </source>
</evidence>
<evidence type="ECO:0000313" key="13">
    <source>
        <dbReference type="EMBL" id="CAF2028118.1"/>
    </source>
</evidence>
<evidence type="ECO:0000259" key="11">
    <source>
        <dbReference type="PROSITE" id="PS51380"/>
    </source>
</evidence>
<dbReference type="Pfam" id="PF03124">
    <property type="entry name" value="EXS"/>
    <property type="match status" value="1"/>
</dbReference>
<evidence type="ECO:0000256" key="4">
    <source>
        <dbReference type="ARBA" id="ARBA00022475"/>
    </source>
</evidence>
<feature type="transmembrane region" description="Helical" evidence="10">
    <location>
        <begin position="671"/>
        <end position="691"/>
    </location>
</feature>
<feature type="transmembrane region" description="Helical" evidence="10">
    <location>
        <begin position="439"/>
        <end position="456"/>
    </location>
</feature>
<gene>
    <name evidence="13" type="ORF">DARMORV10_C07P54220.1</name>
</gene>
<dbReference type="EMBL" id="HG994371">
    <property type="protein sequence ID" value="CAF2028118.1"/>
    <property type="molecule type" value="Genomic_DNA"/>
</dbReference>
<feature type="transmembrane region" description="Helical" evidence="10">
    <location>
        <begin position="600"/>
        <end position="618"/>
    </location>
</feature>
<evidence type="ECO:0000256" key="5">
    <source>
        <dbReference type="ARBA" id="ARBA00022592"/>
    </source>
</evidence>